<evidence type="ECO:0000256" key="2">
    <source>
        <dbReference type="SAM" id="SignalP"/>
    </source>
</evidence>
<dbReference type="OrthoDB" id="8957095at2"/>
<dbReference type="SUPFAM" id="SSF53850">
    <property type="entry name" value="Periplasmic binding protein-like II"/>
    <property type="match status" value="1"/>
</dbReference>
<dbReference type="Proteomes" id="UP000292445">
    <property type="component" value="Unassembled WGS sequence"/>
</dbReference>
<dbReference type="InterPro" id="IPR042100">
    <property type="entry name" value="Bug_dom1"/>
</dbReference>
<evidence type="ECO:0000313" key="3">
    <source>
        <dbReference type="EMBL" id="RZS84122.1"/>
    </source>
</evidence>
<evidence type="ECO:0000313" key="4">
    <source>
        <dbReference type="Proteomes" id="UP000292445"/>
    </source>
</evidence>
<keyword evidence="4" id="KW-1185">Reference proteome</keyword>
<dbReference type="Gene3D" id="3.40.190.150">
    <property type="entry name" value="Bordetella uptake gene, domain 1"/>
    <property type="match status" value="1"/>
</dbReference>
<feature type="signal peptide" evidence="2">
    <location>
        <begin position="1"/>
        <end position="22"/>
    </location>
</feature>
<comment type="similarity">
    <text evidence="1">Belongs to the UPF0065 (bug) family.</text>
</comment>
<keyword evidence="3" id="KW-0675">Receptor</keyword>
<dbReference type="PANTHER" id="PTHR42928">
    <property type="entry name" value="TRICARBOXYLATE-BINDING PROTEIN"/>
    <property type="match status" value="1"/>
</dbReference>
<protein>
    <submittedName>
        <fullName evidence="3">Tripartite-type tricarboxylate transporter receptor subunit TctC</fullName>
    </submittedName>
</protein>
<gene>
    <name evidence="3" type="ORF">EV675_0124</name>
</gene>
<dbReference type="RefSeq" id="WP_130355514.1">
    <property type="nucleotide sequence ID" value="NZ_SGXC01000001.1"/>
</dbReference>
<comment type="caution">
    <text evidence="3">The sequence shown here is derived from an EMBL/GenBank/DDBJ whole genome shotgun (WGS) entry which is preliminary data.</text>
</comment>
<name>A0A4Q7NHB6_9BURK</name>
<feature type="chain" id="PRO_5020267588" evidence="2">
    <location>
        <begin position="23"/>
        <end position="321"/>
    </location>
</feature>
<dbReference type="CDD" id="cd07012">
    <property type="entry name" value="PBP2_Bug_TTT"/>
    <property type="match status" value="1"/>
</dbReference>
<dbReference type="PANTHER" id="PTHR42928:SF5">
    <property type="entry name" value="BLR1237 PROTEIN"/>
    <property type="match status" value="1"/>
</dbReference>
<dbReference type="AlphaFoldDB" id="A0A4Q7NHB6"/>
<proteinExistence type="inferred from homology"/>
<organism evidence="3 4">
    <name type="scientific">Pigmentiphaga kullae</name>
    <dbReference type="NCBI Taxonomy" id="151784"/>
    <lineage>
        <taxon>Bacteria</taxon>
        <taxon>Pseudomonadati</taxon>
        <taxon>Pseudomonadota</taxon>
        <taxon>Betaproteobacteria</taxon>
        <taxon>Burkholderiales</taxon>
        <taxon>Alcaligenaceae</taxon>
        <taxon>Pigmentiphaga</taxon>
    </lineage>
</organism>
<reference evidence="3 4" key="1">
    <citation type="submission" date="2019-02" db="EMBL/GenBank/DDBJ databases">
        <title>Genomic Encyclopedia of Type Strains, Phase IV (KMG-IV): sequencing the most valuable type-strain genomes for metagenomic binning, comparative biology and taxonomic classification.</title>
        <authorList>
            <person name="Goeker M."/>
        </authorList>
    </citation>
    <scope>NUCLEOTIDE SEQUENCE [LARGE SCALE GENOMIC DNA]</scope>
    <source>
        <strain evidence="3 4">K24</strain>
    </source>
</reference>
<accession>A0A4Q7NHB6</accession>
<keyword evidence="2" id="KW-0732">Signal</keyword>
<dbReference type="Gene3D" id="3.40.190.10">
    <property type="entry name" value="Periplasmic binding protein-like II"/>
    <property type="match status" value="1"/>
</dbReference>
<dbReference type="Pfam" id="PF03401">
    <property type="entry name" value="TctC"/>
    <property type="match status" value="1"/>
</dbReference>
<dbReference type="PIRSF" id="PIRSF017082">
    <property type="entry name" value="YflP"/>
    <property type="match status" value="1"/>
</dbReference>
<sequence>MAFIRVLVMLGVLAVLNPPAQAQDYPDRALRLIVPFSAGGVTDLVARIYASELAKGLGQAVVVENKTGAAGAVAMDAVKQAAPDGYTLMLATIGTQAINPALLPNLRYAPGDLDYVTMLITVPQLLVVNAKSPIRTVAELVDHAKKNPGKLSYGSSGIGSAPHLAVEIFASRAGFRAVHVPYRGSSQSITDLIAGQLDFMIDPVTTTLPYIQSGKLRALAVSTPQRLPALPDLPTIAESGYADYDVGVWNTIAVLKGTPRSVVKRLAAESARILVAEPVRRRLLDVGAVPVPASPDESRAFVEREQAKYLQIVRDANLKVE</sequence>
<evidence type="ECO:0000256" key="1">
    <source>
        <dbReference type="ARBA" id="ARBA00006987"/>
    </source>
</evidence>
<dbReference type="EMBL" id="SGXC01000001">
    <property type="protein sequence ID" value="RZS84122.1"/>
    <property type="molecule type" value="Genomic_DNA"/>
</dbReference>
<dbReference type="InterPro" id="IPR005064">
    <property type="entry name" value="BUG"/>
</dbReference>